<gene>
    <name evidence="4" type="ORF">THAPSDRAFT_260862</name>
</gene>
<dbReference type="GO" id="GO:0006457">
    <property type="term" value="P:protein folding"/>
    <property type="evidence" value="ECO:0007669"/>
    <property type="project" value="InterPro"/>
</dbReference>
<dbReference type="EMBL" id="CM000638">
    <property type="protein sequence ID" value="EED96340.1"/>
    <property type="molecule type" value="Genomic_DNA"/>
</dbReference>
<dbReference type="InterPro" id="IPR000740">
    <property type="entry name" value="GrpE"/>
</dbReference>
<dbReference type="Pfam" id="PF01025">
    <property type="entry name" value="GrpE"/>
    <property type="match status" value="1"/>
</dbReference>
<reference evidence="4 5" key="1">
    <citation type="journal article" date="2004" name="Science">
        <title>The genome of the diatom Thalassiosira pseudonana: ecology, evolution, and metabolism.</title>
        <authorList>
            <person name="Armbrust E.V."/>
            <person name="Berges J.A."/>
            <person name="Bowler C."/>
            <person name="Green B.R."/>
            <person name="Martinez D."/>
            <person name="Putnam N.H."/>
            <person name="Zhou S."/>
            <person name="Allen A.E."/>
            <person name="Apt K.E."/>
            <person name="Bechner M."/>
            <person name="Brzezinski M.A."/>
            <person name="Chaal B.K."/>
            <person name="Chiovitti A."/>
            <person name="Davis A.K."/>
            <person name="Demarest M.S."/>
            <person name="Detter J.C."/>
            <person name="Glavina T."/>
            <person name="Goodstein D."/>
            <person name="Hadi M.Z."/>
            <person name="Hellsten U."/>
            <person name="Hildebrand M."/>
            <person name="Jenkins B.D."/>
            <person name="Jurka J."/>
            <person name="Kapitonov V.V."/>
            <person name="Kroger N."/>
            <person name="Lau W.W."/>
            <person name="Lane T.W."/>
            <person name="Larimer F.W."/>
            <person name="Lippmeier J.C."/>
            <person name="Lucas S."/>
            <person name="Medina M."/>
            <person name="Montsant A."/>
            <person name="Obornik M."/>
            <person name="Parker M.S."/>
            <person name="Palenik B."/>
            <person name="Pazour G.J."/>
            <person name="Richardson P.M."/>
            <person name="Rynearson T.A."/>
            <person name="Saito M.A."/>
            <person name="Schwartz D.C."/>
            <person name="Thamatrakoln K."/>
            <person name="Valentin K."/>
            <person name="Vardi A."/>
            <person name="Wilkerson F.P."/>
            <person name="Rokhsar D.S."/>
        </authorList>
    </citation>
    <scope>NUCLEOTIDE SEQUENCE [LARGE SCALE GENOMIC DNA]</scope>
    <source>
        <strain evidence="4 5">CCMP1335</strain>
    </source>
</reference>
<dbReference type="PaxDb" id="35128-Thaps260862"/>
<dbReference type="GO" id="GO:0051087">
    <property type="term" value="F:protein-folding chaperone binding"/>
    <property type="evidence" value="ECO:0007669"/>
    <property type="project" value="InterPro"/>
</dbReference>
<keyword evidence="5" id="KW-1185">Reference proteome</keyword>
<dbReference type="STRING" id="35128.B8BQC1"/>
<feature type="non-terminal residue" evidence="4">
    <location>
        <position position="1"/>
    </location>
</feature>
<name>B8BQC1_THAPS</name>
<dbReference type="GO" id="GO:0042803">
    <property type="term" value="F:protein homodimerization activity"/>
    <property type="evidence" value="ECO:0007669"/>
    <property type="project" value="InterPro"/>
</dbReference>
<dbReference type="SUPFAM" id="SSF58014">
    <property type="entry name" value="Coiled-coil domain of nucleotide exchange factor GrpE"/>
    <property type="match status" value="1"/>
</dbReference>
<feature type="compositionally biased region" description="Acidic residues" evidence="3">
    <location>
        <begin position="14"/>
        <end position="23"/>
    </location>
</feature>
<comment type="similarity">
    <text evidence="1">Belongs to the GrpE family.</text>
</comment>
<sequence>EADEADTTVATDEASTEEEEEKQEDPAVTKLKEQIASLESDLKRKKADLQNFKEMTEKKSNMADSKGAARASAIQTFLPVLHQLEVVKARYEGNEFGKTLGALGSEFENALGELGVTQFGVEVGDKVDGSSGRVVMVGEEHSEEFAAGTVISVLRSGLEISGNVVRPAE</sequence>
<evidence type="ECO:0000313" key="4">
    <source>
        <dbReference type="EMBL" id="EED96340.1"/>
    </source>
</evidence>
<dbReference type="HOGENOM" id="CLU_1582817_0_0_1"/>
<dbReference type="Proteomes" id="UP000001449">
    <property type="component" value="Chromosome 1"/>
</dbReference>
<dbReference type="PANTHER" id="PTHR21237:SF40">
    <property type="entry name" value="CELL CYCLE AND APOPTOSIS REGULATOR PROTEIN 2"/>
    <property type="match status" value="1"/>
</dbReference>
<protein>
    <recommendedName>
        <fullName evidence="6">GrpE protein homolog</fullName>
    </recommendedName>
</protein>
<dbReference type="RefSeq" id="XP_002286699.1">
    <property type="nucleotide sequence ID" value="XM_002286663.1"/>
</dbReference>
<dbReference type="InParanoid" id="B8BQC1"/>
<dbReference type="AlphaFoldDB" id="B8BQC1"/>
<dbReference type="KEGG" id="tps:THAPSDRAFT_260862"/>
<dbReference type="Gene3D" id="3.90.20.20">
    <property type="match status" value="1"/>
</dbReference>
<reference evidence="4 5" key="2">
    <citation type="journal article" date="2008" name="Nature">
        <title>The Phaeodactylum genome reveals the evolutionary history of diatom genomes.</title>
        <authorList>
            <person name="Bowler C."/>
            <person name="Allen A.E."/>
            <person name="Badger J.H."/>
            <person name="Grimwood J."/>
            <person name="Jabbari K."/>
            <person name="Kuo A."/>
            <person name="Maheswari U."/>
            <person name="Martens C."/>
            <person name="Maumus F."/>
            <person name="Otillar R.P."/>
            <person name="Rayko E."/>
            <person name="Salamov A."/>
            <person name="Vandepoele K."/>
            <person name="Beszteri B."/>
            <person name="Gruber A."/>
            <person name="Heijde M."/>
            <person name="Katinka M."/>
            <person name="Mock T."/>
            <person name="Valentin K."/>
            <person name="Verret F."/>
            <person name="Berges J.A."/>
            <person name="Brownlee C."/>
            <person name="Cadoret J.P."/>
            <person name="Chiovitti A."/>
            <person name="Choi C.J."/>
            <person name="Coesel S."/>
            <person name="De Martino A."/>
            <person name="Detter J.C."/>
            <person name="Durkin C."/>
            <person name="Falciatore A."/>
            <person name="Fournet J."/>
            <person name="Haruta M."/>
            <person name="Huysman M.J."/>
            <person name="Jenkins B.D."/>
            <person name="Jiroutova K."/>
            <person name="Jorgensen R.E."/>
            <person name="Joubert Y."/>
            <person name="Kaplan A."/>
            <person name="Kroger N."/>
            <person name="Kroth P.G."/>
            <person name="La Roche J."/>
            <person name="Lindquist E."/>
            <person name="Lommer M."/>
            <person name="Martin-Jezequel V."/>
            <person name="Lopez P.J."/>
            <person name="Lucas S."/>
            <person name="Mangogna M."/>
            <person name="McGinnis K."/>
            <person name="Medlin L.K."/>
            <person name="Montsant A."/>
            <person name="Oudot-Le Secq M.P."/>
            <person name="Napoli C."/>
            <person name="Obornik M."/>
            <person name="Parker M.S."/>
            <person name="Petit J.L."/>
            <person name="Porcel B.M."/>
            <person name="Poulsen N."/>
            <person name="Robison M."/>
            <person name="Rychlewski L."/>
            <person name="Rynearson T.A."/>
            <person name="Schmutz J."/>
            <person name="Shapiro H."/>
            <person name="Siaut M."/>
            <person name="Stanley M."/>
            <person name="Sussman M.R."/>
            <person name="Taylor A.R."/>
            <person name="Vardi A."/>
            <person name="von Dassow P."/>
            <person name="Vyverman W."/>
            <person name="Willis A."/>
            <person name="Wyrwicz L.S."/>
            <person name="Rokhsar D.S."/>
            <person name="Weissenbach J."/>
            <person name="Armbrust E.V."/>
            <person name="Green B.R."/>
            <person name="Van de Peer Y."/>
            <person name="Grigoriev I.V."/>
        </authorList>
    </citation>
    <scope>NUCLEOTIDE SEQUENCE [LARGE SCALE GENOMIC DNA]</scope>
    <source>
        <strain evidence="4 5">CCMP1335</strain>
    </source>
</reference>
<evidence type="ECO:0000256" key="2">
    <source>
        <dbReference type="ARBA" id="ARBA00023186"/>
    </source>
</evidence>
<feature type="non-terminal residue" evidence="4">
    <location>
        <position position="169"/>
    </location>
</feature>
<evidence type="ECO:0000256" key="1">
    <source>
        <dbReference type="ARBA" id="ARBA00009054"/>
    </source>
</evidence>
<proteinExistence type="inferred from homology"/>
<dbReference type="GO" id="GO:0051082">
    <property type="term" value="F:unfolded protein binding"/>
    <property type="evidence" value="ECO:0000318"/>
    <property type="project" value="GO_Central"/>
</dbReference>
<feature type="region of interest" description="Disordered" evidence="3">
    <location>
        <begin position="1"/>
        <end position="30"/>
    </location>
</feature>
<evidence type="ECO:0000313" key="5">
    <source>
        <dbReference type="Proteomes" id="UP000001449"/>
    </source>
</evidence>
<evidence type="ECO:0000256" key="3">
    <source>
        <dbReference type="SAM" id="MobiDB-lite"/>
    </source>
</evidence>
<dbReference type="eggNOG" id="ENOG502SUTK">
    <property type="taxonomic scope" value="Eukaryota"/>
</dbReference>
<keyword evidence="2" id="KW-0143">Chaperone</keyword>
<dbReference type="InterPro" id="IPR013805">
    <property type="entry name" value="GrpE_CC"/>
</dbReference>
<dbReference type="PANTHER" id="PTHR21237">
    <property type="entry name" value="GRPE PROTEIN"/>
    <property type="match status" value="1"/>
</dbReference>
<dbReference type="GeneID" id="7445647"/>
<organism evidence="4 5">
    <name type="scientific">Thalassiosira pseudonana</name>
    <name type="common">Marine diatom</name>
    <name type="synonym">Cyclotella nana</name>
    <dbReference type="NCBI Taxonomy" id="35128"/>
    <lineage>
        <taxon>Eukaryota</taxon>
        <taxon>Sar</taxon>
        <taxon>Stramenopiles</taxon>
        <taxon>Ochrophyta</taxon>
        <taxon>Bacillariophyta</taxon>
        <taxon>Coscinodiscophyceae</taxon>
        <taxon>Thalassiosirophycidae</taxon>
        <taxon>Thalassiosirales</taxon>
        <taxon>Thalassiosiraceae</taxon>
        <taxon>Thalassiosira</taxon>
    </lineage>
</organism>
<evidence type="ECO:0008006" key="6">
    <source>
        <dbReference type="Google" id="ProtNLM"/>
    </source>
</evidence>
<dbReference type="GO" id="GO:0000774">
    <property type="term" value="F:adenyl-nucleotide exchange factor activity"/>
    <property type="evidence" value="ECO:0000318"/>
    <property type="project" value="GO_Central"/>
</dbReference>
<accession>B8BQC1</accession>